<dbReference type="Proteomes" id="UP000231878">
    <property type="component" value="Unassembled WGS sequence"/>
</dbReference>
<protein>
    <submittedName>
        <fullName evidence="2">Uncharacterized protein</fullName>
    </submittedName>
</protein>
<evidence type="ECO:0000313" key="2">
    <source>
        <dbReference type="EMBL" id="PJO65150.1"/>
    </source>
</evidence>
<evidence type="ECO:0000256" key="1">
    <source>
        <dbReference type="SAM" id="MobiDB-lite"/>
    </source>
</evidence>
<sequence>MIVRTGPRARRCTNGSSPCFPAGRRCAMRRTACAAWSRAFPRLFAHPARDGARRARRRDPRPLTRTP</sequence>
<feature type="region of interest" description="Disordered" evidence="1">
    <location>
        <begin position="46"/>
        <end position="67"/>
    </location>
</feature>
<organism evidence="2 3">
    <name type="scientific">Burkholderia pseudomallei</name>
    <name type="common">Pseudomonas pseudomallei</name>
    <dbReference type="NCBI Taxonomy" id="28450"/>
    <lineage>
        <taxon>Bacteria</taxon>
        <taxon>Pseudomonadati</taxon>
        <taxon>Pseudomonadota</taxon>
        <taxon>Betaproteobacteria</taxon>
        <taxon>Burkholderiales</taxon>
        <taxon>Burkholderiaceae</taxon>
        <taxon>Burkholderia</taxon>
        <taxon>pseudomallei group</taxon>
    </lineage>
</organism>
<dbReference type="EMBL" id="PHRB01000015">
    <property type="protein sequence ID" value="PJO65150.1"/>
    <property type="molecule type" value="Genomic_DNA"/>
</dbReference>
<proteinExistence type="predicted"/>
<comment type="caution">
    <text evidence="2">The sequence shown here is derived from an EMBL/GenBank/DDBJ whole genome shotgun (WGS) entry which is preliminary data.</text>
</comment>
<gene>
    <name evidence="2" type="ORF">CWD88_17190</name>
</gene>
<accession>A0AAX0U9J7</accession>
<name>A0AAX0U9J7_BURPE</name>
<evidence type="ECO:0000313" key="3">
    <source>
        <dbReference type="Proteomes" id="UP000231878"/>
    </source>
</evidence>
<dbReference type="AlphaFoldDB" id="A0AAX0U9J7"/>
<reference evidence="2 3" key="1">
    <citation type="submission" date="2017-11" db="EMBL/GenBank/DDBJ databases">
        <title>Molecular characterization of Burkholderia pseudomallei and closely related isolates from Vietnam.</title>
        <authorList>
            <person name="Ustinov D.V."/>
            <person name="Antonov A.S."/>
            <person name="Avdusheva E.F."/>
            <person name="Shpak I.M."/>
            <person name="Zakharova I.B."/>
            <person name="Thi L.A."/>
            <person name="Teteryatnikova N."/>
            <person name="Lopasteyskaya Y.A."/>
            <person name="Kuzyutina J.A."/>
            <person name="Ngo T.N."/>
            <person name="Victorov D.V."/>
        </authorList>
    </citation>
    <scope>NUCLEOTIDE SEQUENCE [LARGE SCALE GENOMIC DNA]</scope>
    <source>
        <strain evidence="2 3">V1512</strain>
    </source>
</reference>